<accession>A0A6B2G7T4</accession>
<dbReference type="EMBL" id="GHBR01003252">
    <property type="protein sequence ID" value="NDJ97629.1"/>
    <property type="molecule type" value="Transcribed_RNA"/>
</dbReference>
<keyword evidence="4 5" id="KW-0408">Iron</keyword>
<dbReference type="InterPro" id="IPR012347">
    <property type="entry name" value="Ferritin-like"/>
</dbReference>
<dbReference type="GO" id="GO:0008199">
    <property type="term" value="F:ferric iron binding"/>
    <property type="evidence" value="ECO:0007669"/>
    <property type="project" value="InterPro"/>
</dbReference>
<evidence type="ECO:0000256" key="2">
    <source>
        <dbReference type="ARBA" id="ARBA00022434"/>
    </source>
</evidence>
<evidence type="ECO:0000256" key="4">
    <source>
        <dbReference type="ARBA" id="ARBA00023004"/>
    </source>
</evidence>
<evidence type="ECO:0000256" key="5">
    <source>
        <dbReference type="PIRSR" id="PIRSR601519-1"/>
    </source>
</evidence>
<dbReference type="GO" id="GO:0004322">
    <property type="term" value="F:ferroxidase activity"/>
    <property type="evidence" value="ECO:0007669"/>
    <property type="project" value="UniProtKB-EC"/>
</dbReference>
<dbReference type="Gene3D" id="1.20.1260.10">
    <property type="match status" value="1"/>
</dbReference>
<evidence type="ECO:0000256" key="1">
    <source>
        <dbReference type="ARBA" id="ARBA00007513"/>
    </source>
</evidence>
<dbReference type="InterPro" id="IPR008331">
    <property type="entry name" value="Ferritin_DPS_dom"/>
</dbReference>
<dbReference type="GO" id="GO:0006879">
    <property type="term" value="P:intracellular iron ion homeostasis"/>
    <property type="evidence" value="ECO:0007669"/>
    <property type="project" value="UniProtKB-KW"/>
</dbReference>
<evidence type="ECO:0000259" key="7">
    <source>
        <dbReference type="PROSITE" id="PS50905"/>
    </source>
</evidence>
<feature type="binding site" evidence="5">
    <location>
        <position position="27"/>
    </location>
    <ligand>
        <name>Fe cation</name>
        <dbReference type="ChEBI" id="CHEBI:24875"/>
        <label>1</label>
    </ligand>
</feature>
<proteinExistence type="inferred from homology"/>
<dbReference type="PROSITE" id="PS50905">
    <property type="entry name" value="FERRITIN_LIKE"/>
    <property type="match status" value="1"/>
</dbReference>
<comment type="catalytic activity">
    <reaction evidence="6">
        <text>4 Fe(2+) + O2 + 4 H(+) = 4 Fe(3+) + 2 H2O</text>
        <dbReference type="Rhea" id="RHEA:11148"/>
        <dbReference type="ChEBI" id="CHEBI:15377"/>
        <dbReference type="ChEBI" id="CHEBI:15378"/>
        <dbReference type="ChEBI" id="CHEBI:15379"/>
        <dbReference type="ChEBI" id="CHEBI:29033"/>
        <dbReference type="ChEBI" id="CHEBI:29034"/>
        <dbReference type="EC" id="1.16.3.1"/>
    </reaction>
</comment>
<dbReference type="AlphaFoldDB" id="A0A6B2G7T4"/>
<dbReference type="InterPro" id="IPR009040">
    <property type="entry name" value="Ferritin-like_diiron"/>
</dbReference>
<sequence>MISESSRIRCNYDKECEDLINMQIREELKAHYNYMNMAFHFHRDDVALMGFYKFFMKMSEEELSHAKGLMKFQNDRGGRIILYDITAPRHFSLPSSLTPLASMEIGLEMEKHVYYCLQGIHAKACCLADPVLTAMVENMLEEQVSSMKKFGDFVTCLKRVDSGLGEYTLDEHLKKQCIKD</sequence>
<dbReference type="EC" id="1.16.3.1" evidence="6"/>
<dbReference type="SUPFAM" id="SSF47240">
    <property type="entry name" value="Ferritin-like"/>
    <property type="match status" value="1"/>
</dbReference>
<comment type="similarity">
    <text evidence="1 6">Belongs to the ferritin family.</text>
</comment>
<organism evidence="8">
    <name type="scientific">Myxobolus squamalis</name>
    <name type="common">Myxosporean</name>
    <dbReference type="NCBI Taxonomy" id="59785"/>
    <lineage>
        <taxon>Eukaryota</taxon>
        <taxon>Metazoa</taxon>
        <taxon>Cnidaria</taxon>
        <taxon>Myxozoa</taxon>
        <taxon>Myxosporea</taxon>
        <taxon>Bivalvulida</taxon>
        <taxon>Platysporina</taxon>
        <taxon>Myxobolidae</taxon>
        <taxon>Myxobolus</taxon>
    </lineage>
</organism>
<evidence type="ECO:0000256" key="3">
    <source>
        <dbReference type="ARBA" id="ARBA00022723"/>
    </source>
</evidence>
<feature type="domain" description="Ferritin-like diiron" evidence="7">
    <location>
        <begin position="10"/>
        <end position="161"/>
    </location>
</feature>
<dbReference type="CDD" id="cd01056">
    <property type="entry name" value="Euk_Ferritin"/>
    <property type="match status" value="1"/>
</dbReference>
<protein>
    <recommendedName>
        <fullName evidence="6">Ferritin</fullName>
        <ecNumber evidence="6">1.16.3.1</ecNumber>
    </recommendedName>
</protein>
<evidence type="ECO:0000256" key="6">
    <source>
        <dbReference type="RuleBase" id="RU361145"/>
    </source>
</evidence>
<dbReference type="GO" id="GO:0005737">
    <property type="term" value="C:cytoplasm"/>
    <property type="evidence" value="ECO:0007669"/>
    <property type="project" value="TreeGrafter"/>
</dbReference>
<dbReference type="PANTHER" id="PTHR11431">
    <property type="entry name" value="FERRITIN"/>
    <property type="match status" value="1"/>
</dbReference>
<keyword evidence="2 6" id="KW-0409">Iron storage</keyword>
<evidence type="ECO:0000313" key="8">
    <source>
        <dbReference type="EMBL" id="NDJ97629.1"/>
    </source>
</evidence>
<feature type="binding site" evidence="5">
    <location>
        <position position="62"/>
    </location>
    <ligand>
        <name>Fe cation</name>
        <dbReference type="ChEBI" id="CHEBI:24875"/>
        <label>1</label>
    </ligand>
</feature>
<dbReference type="Pfam" id="PF00210">
    <property type="entry name" value="Ferritin"/>
    <property type="match status" value="1"/>
</dbReference>
<dbReference type="InterPro" id="IPR009078">
    <property type="entry name" value="Ferritin-like_SF"/>
</dbReference>
<keyword evidence="6" id="KW-0560">Oxidoreductase</keyword>
<dbReference type="InterPro" id="IPR001519">
    <property type="entry name" value="Ferritin"/>
</dbReference>
<dbReference type="GO" id="GO:0006826">
    <property type="term" value="P:iron ion transport"/>
    <property type="evidence" value="ECO:0007669"/>
    <property type="project" value="InterPro"/>
</dbReference>
<reference evidence="8" key="1">
    <citation type="submission" date="2018-11" db="EMBL/GenBank/DDBJ databases">
        <title>Myxobolus squamalis genome and transcriptome.</title>
        <authorList>
            <person name="Yahalomi D."/>
            <person name="Atkinson S.D."/>
            <person name="Neuhof M."/>
            <person name="Chang E.S."/>
            <person name="Philippe H."/>
            <person name="Cartwright P."/>
            <person name="Bartholomew J.L."/>
            <person name="Huchon D."/>
        </authorList>
    </citation>
    <scope>NUCLEOTIDE SEQUENCE</scope>
    <source>
        <strain evidence="8">71B08</strain>
        <tissue evidence="8">Whole</tissue>
    </source>
</reference>
<feature type="binding site" evidence="5">
    <location>
        <position position="65"/>
    </location>
    <ligand>
        <name>Fe cation</name>
        <dbReference type="ChEBI" id="CHEBI:24875"/>
        <label>1</label>
    </ligand>
</feature>
<comment type="function">
    <text evidence="6">Stores iron in a soluble, non-toxic, readily available form. Important for iron homeostasis. Iron is taken up in the ferrous form and deposited as ferric hydroxides after oxidation.</text>
</comment>
<dbReference type="GO" id="GO:0008198">
    <property type="term" value="F:ferrous iron binding"/>
    <property type="evidence" value="ECO:0007669"/>
    <property type="project" value="TreeGrafter"/>
</dbReference>
<feature type="binding site" evidence="5">
    <location>
        <position position="143"/>
    </location>
    <ligand>
        <name>Fe cation</name>
        <dbReference type="ChEBI" id="CHEBI:24875"/>
        <label>1</label>
    </ligand>
</feature>
<keyword evidence="3 5" id="KW-0479">Metal-binding</keyword>
<feature type="binding site" evidence="5">
    <location>
        <position position="110"/>
    </location>
    <ligand>
        <name>Fe cation</name>
        <dbReference type="ChEBI" id="CHEBI:24875"/>
        <label>1</label>
    </ligand>
</feature>
<dbReference type="PANTHER" id="PTHR11431:SF75">
    <property type="entry name" value="FERRITIN"/>
    <property type="match status" value="1"/>
</dbReference>
<name>A0A6B2G7T4_MYXSQ</name>